<dbReference type="KEGG" id="scw:TU94_00215"/>
<dbReference type="Proteomes" id="UP000032234">
    <property type="component" value="Chromosome"/>
</dbReference>
<proteinExistence type="predicted"/>
<evidence type="ECO:0000313" key="2">
    <source>
        <dbReference type="Proteomes" id="UP000032234"/>
    </source>
</evidence>
<keyword evidence="2" id="KW-1185">Reference proteome</keyword>
<reference evidence="1 2" key="1">
    <citation type="submission" date="2015-02" db="EMBL/GenBank/DDBJ databases">
        <title>Genome sequence of thermotolerant Streptomyces cyaneogriseus subsp. Noncyanogenus NMWT1, the producer of nematocidal antibiotics nemadectin.</title>
        <authorList>
            <person name="Wang H."/>
            <person name="Li C."/>
            <person name="Xiang W."/>
            <person name="Wang X."/>
        </authorList>
    </citation>
    <scope>NUCLEOTIDE SEQUENCE [LARGE SCALE GENOMIC DNA]</scope>
    <source>
        <strain evidence="1 2">NMWT 1</strain>
    </source>
</reference>
<sequence>MCIEWSGLTVRIGGEYGPFGAGCAVQPPAFLASADDAFLFLDGVPAPEVGGEPDDPDYLIAASDGPRGLTLIIPDGRAFGDFGRGAGVSVPFGEVERVTGEASAVFNAVFRTSAVRAPAHLLLWQCTQCLFDGLLYNTG</sequence>
<dbReference type="AlphaFoldDB" id="A0A0C5FUT6"/>
<accession>A0A0C5FUT6</accession>
<protein>
    <submittedName>
        <fullName evidence="1">Uncharacterized protein</fullName>
    </submittedName>
</protein>
<organism evidence="1 2">
    <name type="scientific">Streptomyces cyaneogriseus subsp. noncyanogenus</name>
    <dbReference type="NCBI Taxonomy" id="477245"/>
    <lineage>
        <taxon>Bacteria</taxon>
        <taxon>Bacillati</taxon>
        <taxon>Actinomycetota</taxon>
        <taxon>Actinomycetes</taxon>
        <taxon>Kitasatosporales</taxon>
        <taxon>Streptomycetaceae</taxon>
        <taxon>Streptomyces</taxon>
    </lineage>
</organism>
<dbReference type="EMBL" id="CP010849">
    <property type="protein sequence ID" value="AJP00215.1"/>
    <property type="molecule type" value="Genomic_DNA"/>
</dbReference>
<gene>
    <name evidence="1" type="ORF">TU94_00215</name>
</gene>
<evidence type="ECO:0000313" key="1">
    <source>
        <dbReference type="EMBL" id="AJP00215.1"/>
    </source>
</evidence>
<dbReference type="HOGENOM" id="CLU_1843938_0_0_11"/>
<name>A0A0C5FUT6_9ACTN</name>